<comment type="caution">
    <text evidence="3">The sequence shown here is derived from an EMBL/GenBank/DDBJ whole genome shotgun (WGS) entry which is preliminary data.</text>
</comment>
<feature type="compositionally biased region" description="Low complexity" evidence="1">
    <location>
        <begin position="260"/>
        <end position="274"/>
    </location>
</feature>
<keyword evidence="2" id="KW-0472">Membrane</keyword>
<protein>
    <submittedName>
        <fullName evidence="3">Uncharacterized protein</fullName>
    </submittedName>
</protein>
<evidence type="ECO:0000256" key="2">
    <source>
        <dbReference type="SAM" id="Phobius"/>
    </source>
</evidence>
<dbReference type="PANTHER" id="PTHR35040:SF9">
    <property type="entry name" value="4-LIKE CELL SURFACE PROTEIN, PUTATIVE (AFU_ORTHOLOGUE AFUA_4G14080)-RELATED"/>
    <property type="match status" value="1"/>
</dbReference>
<feature type="compositionally biased region" description="Polar residues" evidence="1">
    <location>
        <begin position="275"/>
        <end position="292"/>
    </location>
</feature>
<proteinExistence type="predicted"/>
<reference evidence="3" key="1">
    <citation type="submission" date="2020-07" db="EMBL/GenBank/DDBJ databases">
        <authorList>
            <person name="Nieuwenhuis M."/>
            <person name="Van De Peppel L.J.J."/>
        </authorList>
    </citation>
    <scope>NUCLEOTIDE SEQUENCE</scope>
    <source>
        <strain evidence="3">AP01</strain>
        <tissue evidence="3">Mycelium</tissue>
    </source>
</reference>
<dbReference type="Proteomes" id="UP000775547">
    <property type="component" value="Unassembled WGS sequence"/>
</dbReference>
<dbReference type="OrthoDB" id="5342184at2759"/>
<evidence type="ECO:0000313" key="3">
    <source>
        <dbReference type="EMBL" id="KAG5642557.1"/>
    </source>
</evidence>
<keyword evidence="2" id="KW-1133">Transmembrane helix</keyword>
<evidence type="ECO:0000313" key="4">
    <source>
        <dbReference type="Proteomes" id="UP000775547"/>
    </source>
</evidence>
<evidence type="ECO:0000256" key="1">
    <source>
        <dbReference type="SAM" id="MobiDB-lite"/>
    </source>
</evidence>
<feature type="transmembrane region" description="Helical" evidence="2">
    <location>
        <begin position="351"/>
        <end position="374"/>
    </location>
</feature>
<dbReference type="Pfam" id="PF12138">
    <property type="entry name" value="Spherulin4"/>
    <property type="match status" value="1"/>
</dbReference>
<feature type="region of interest" description="Disordered" evidence="1">
    <location>
        <begin position="423"/>
        <end position="481"/>
    </location>
</feature>
<keyword evidence="4" id="KW-1185">Reference proteome</keyword>
<dbReference type="InterPro" id="IPR021986">
    <property type="entry name" value="Spherulin4"/>
</dbReference>
<dbReference type="PANTHER" id="PTHR35040">
    <property type="match status" value="1"/>
</dbReference>
<keyword evidence="2" id="KW-0812">Transmembrane</keyword>
<name>A0A9P7G1V2_9AGAR</name>
<gene>
    <name evidence="3" type="ORF">DXG03_002570</name>
</gene>
<organism evidence="3 4">
    <name type="scientific">Asterophora parasitica</name>
    <dbReference type="NCBI Taxonomy" id="117018"/>
    <lineage>
        <taxon>Eukaryota</taxon>
        <taxon>Fungi</taxon>
        <taxon>Dikarya</taxon>
        <taxon>Basidiomycota</taxon>
        <taxon>Agaricomycotina</taxon>
        <taxon>Agaricomycetes</taxon>
        <taxon>Agaricomycetidae</taxon>
        <taxon>Agaricales</taxon>
        <taxon>Tricholomatineae</taxon>
        <taxon>Lyophyllaceae</taxon>
        <taxon>Asterophora</taxon>
    </lineage>
</organism>
<feature type="compositionally biased region" description="Polar residues" evidence="1">
    <location>
        <begin position="451"/>
        <end position="466"/>
    </location>
</feature>
<dbReference type="EMBL" id="JABCKV010000176">
    <property type="protein sequence ID" value="KAG5642557.1"/>
    <property type="molecule type" value="Genomic_DNA"/>
</dbReference>
<accession>A0A9P7G1V2</accession>
<feature type="compositionally biased region" description="Polar residues" evidence="1">
    <location>
        <begin position="313"/>
        <end position="332"/>
    </location>
</feature>
<feature type="compositionally biased region" description="Pro residues" evidence="1">
    <location>
        <begin position="470"/>
        <end position="481"/>
    </location>
</feature>
<feature type="compositionally biased region" description="Polar residues" evidence="1">
    <location>
        <begin position="423"/>
        <end position="443"/>
    </location>
</feature>
<feature type="region of interest" description="Disordered" evidence="1">
    <location>
        <begin position="257"/>
        <end position="346"/>
    </location>
</feature>
<sequence length="481" mass="49954">MCARLSSHFSATLVQAALAGHLSLLREPRLHVLLNIWSHPFGGTYSIASHTGTPFYVIINPNDGPGSVGSQPDQSYDECIPSLRPSSNPNVVVLGYVVTTSKSSSRIIAEIDTYAGWSSSSRPTGIYLNGAGGSNTGVFKSIVDHAKEKGFNLVALGPMESPNLEYYSLTDLVVTYQGTYPAFKTSDLVISSSVPASKQSVILLKAPAEGSYAPIISQLTSFGVAAVYITDLSTPGGGIPAQWASFVDNVAGIVGAPNDSPSSSPGASPTAVTSNGSAPTKPVTSEISTPSATGRVESHTSALVGTVGGGANDSPSSSSGTAIVTSTGSIPTRVSPPDAAETAEPHTSAPVGAIVGGILGAVILILIAILFILWRRKRTRDHEVALEPFLSRPFTLFQDTVEKPSTQPLRTPSDADKLGAISHDTQLVDTSPSATQYPPSSSSDMKERTHFTTAATVSSEAGTSHRYSVDPPPYYGAAPPR</sequence>
<reference evidence="3" key="2">
    <citation type="submission" date="2021-10" db="EMBL/GenBank/DDBJ databases">
        <title>Phylogenomics reveals ancestral predisposition of the termite-cultivated fungus Termitomyces towards a domesticated lifestyle.</title>
        <authorList>
            <person name="Auxier B."/>
            <person name="Grum-Grzhimaylo A."/>
            <person name="Cardenas M.E."/>
            <person name="Lodge J.D."/>
            <person name="Laessoe T."/>
            <person name="Pedersen O."/>
            <person name="Smith M.E."/>
            <person name="Kuyper T.W."/>
            <person name="Franco-Molano E.A."/>
            <person name="Baroni T.J."/>
            <person name="Aanen D.K."/>
        </authorList>
    </citation>
    <scope>NUCLEOTIDE SEQUENCE</scope>
    <source>
        <strain evidence="3">AP01</strain>
        <tissue evidence="3">Mycelium</tissue>
    </source>
</reference>
<dbReference type="AlphaFoldDB" id="A0A9P7G1V2"/>